<keyword evidence="8" id="KW-0460">Magnesium</keyword>
<dbReference type="PANTHER" id="PTHR42958:SF2">
    <property type="entry name" value="UPTAKE HYDROGENASE LARGE SUBUNIT"/>
    <property type="match status" value="1"/>
</dbReference>
<keyword evidence="5 8" id="KW-0533">Nickel</keyword>
<dbReference type="AlphaFoldDB" id="A0A098AZZ2"/>
<evidence type="ECO:0000256" key="1">
    <source>
        <dbReference type="ARBA" id="ARBA00001967"/>
    </source>
</evidence>
<dbReference type="PROSITE" id="PS00507">
    <property type="entry name" value="NI_HGENASE_L_1"/>
    <property type="match status" value="1"/>
</dbReference>
<dbReference type="InterPro" id="IPR050867">
    <property type="entry name" value="NiFe/NiFeSe_hydrgnase_LSU"/>
</dbReference>
<dbReference type="EMBL" id="LK996017">
    <property type="protein sequence ID" value="CDX02214.1"/>
    <property type="molecule type" value="Genomic_DNA"/>
</dbReference>
<dbReference type="InterPro" id="IPR001501">
    <property type="entry name" value="Ni-dep_hyd_lsu"/>
</dbReference>
<evidence type="ECO:0000256" key="9">
    <source>
        <dbReference type="RuleBase" id="RU003896"/>
    </source>
</evidence>
<comment type="subunit">
    <text evidence="4">Heterodimer of a large and a small subunit.</text>
</comment>
<keyword evidence="7 9" id="KW-0560">Oxidoreductase</keyword>
<feature type="binding site" evidence="8">
    <location>
        <position position="61"/>
    </location>
    <ligand>
        <name>Ni(2+)</name>
        <dbReference type="ChEBI" id="CHEBI:49786"/>
    </ligand>
</feature>
<evidence type="ECO:0000256" key="2">
    <source>
        <dbReference type="ARBA" id="ARBA00004196"/>
    </source>
</evidence>
<dbReference type="GO" id="GO:0016151">
    <property type="term" value="F:nickel cation binding"/>
    <property type="evidence" value="ECO:0007669"/>
    <property type="project" value="InterPro"/>
</dbReference>
<dbReference type="Gene3D" id="1.10.645.10">
    <property type="entry name" value="Cytochrome-c3 Hydrogenase, chain B"/>
    <property type="match status" value="1"/>
</dbReference>
<organism evidence="10">
    <name type="scientific">Desulfitobacterium hafniense</name>
    <name type="common">Desulfitobacterium frappieri</name>
    <dbReference type="NCBI Taxonomy" id="49338"/>
    <lineage>
        <taxon>Bacteria</taxon>
        <taxon>Bacillati</taxon>
        <taxon>Bacillota</taxon>
        <taxon>Clostridia</taxon>
        <taxon>Eubacteriales</taxon>
        <taxon>Desulfitobacteriaceae</taxon>
        <taxon>Desulfitobacterium</taxon>
    </lineage>
</organism>
<feature type="binding site" evidence="8">
    <location>
        <position position="499"/>
    </location>
    <ligand>
        <name>Ni(2+)</name>
        <dbReference type="ChEBI" id="CHEBI:49786"/>
    </ligand>
</feature>
<dbReference type="GO" id="GO:0008901">
    <property type="term" value="F:ferredoxin hydrogenase activity"/>
    <property type="evidence" value="ECO:0007669"/>
    <property type="project" value="InterPro"/>
</dbReference>
<proteinExistence type="inferred from homology"/>
<evidence type="ECO:0000256" key="4">
    <source>
        <dbReference type="ARBA" id="ARBA00011771"/>
    </source>
</evidence>
<name>A0A098AZZ2_DESHA</name>
<reference evidence="10" key="1">
    <citation type="submission" date="2014-07" db="EMBL/GenBank/DDBJ databases">
        <authorList>
            <person name="Hornung V.Bastian."/>
        </authorList>
    </citation>
    <scope>NUCLEOTIDE SEQUENCE</scope>
    <source>
        <strain evidence="10">PCE-S</strain>
    </source>
</reference>
<dbReference type="GO" id="GO:0030313">
    <property type="term" value="C:cell envelope"/>
    <property type="evidence" value="ECO:0007669"/>
    <property type="project" value="UniProtKB-SubCell"/>
</dbReference>
<keyword evidence="6 8" id="KW-0479">Metal-binding</keyword>
<gene>
    <name evidence="10" type="ORF">DPCES_2327</name>
</gene>
<feature type="binding site" evidence="8">
    <location>
        <position position="64"/>
    </location>
    <ligand>
        <name>Ni(2+)</name>
        <dbReference type="ChEBI" id="CHEBI:49786"/>
    </ligand>
</feature>
<dbReference type="SUPFAM" id="SSF56762">
    <property type="entry name" value="HydB/Nqo4-like"/>
    <property type="match status" value="1"/>
</dbReference>
<comment type="subcellular location">
    <subcellularLocation>
        <location evidence="2">Cell envelope</location>
    </subcellularLocation>
</comment>
<feature type="binding site" evidence="8">
    <location>
        <position position="42"/>
    </location>
    <ligand>
        <name>Mg(2+)</name>
        <dbReference type="ChEBI" id="CHEBI:18420"/>
    </ligand>
</feature>
<sequence>MAKRVVIDPVTRVEGHLRIEVEIENNVVTNAWAQGTMFRGIEQILQGRDPRDAVYITERVCGVCMASHGWTSAMAIEDAQGANVPRAAQLIRNLIAGSLWLHDHPLHFYHLSALDYLDVLAVNHYQGNVAELLAVKNKIMSLVTAGDTAPLTPRYQPDSYSVRDPEIVTTALAHYLEALKIQGKAKKMSAVLGGKQPHQSSIVVGGVTIYPRKEQLEAFRTLLNEVVSFAELTYVPDVVSFCTGPLLELGKAGVGAGPGGYIAYGGFPMDDSGTEKLFKGGFISNEAPGVVEALDMSRITESAASAWYKDGEPAHPWAGETVIDFDKKGAYTFIKSPRYKGEAAEVGPLARMLVMQHSGLLDLMGRYGIKPGAVARHLARAQETLLITKSMYRWLDDLETLLGSKTVRPDIHDSKHWDPPAQGQGAALNEAPRGALGHWLKIDQHVISNYQMVVPTTWNISPRDEKNIPGPVEQALIGVPVDPDNPVNVVRVIRSFDPCLACAVHLIDADGEKIVKI</sequence>
<feature type="binding site" evidence="8">
    <location>
        <position position="64"/>
    </location>
    <ligand>
        <name>Fe cation</name>
        <dbReference type="ChEBI" id="CHEBI:24875"/>
    </ligand>
</feature>
<keyword evidence="8" id="KW-0408">Iron</keyword>
<dbReference type="InterPro" id="IPR029014">
    <property type="entry name" value="NiFe-Hase_large"/>
</dbReference>
<dbReference type="Pfam" id="PF00374">
    <property type="entry name" value="NiFeSe_Hases"/>
    <property type="match status" value="1"/>
</dbReference>
<evidence type="ECO:0000256" key="6">
    <source>
        <dbReference type="ARBA" id="ARBA00022723"/>
    </source>
</evidence>
<dbReference type="NCBIfam" id="NF033181">
    <property type="entry name" value="NiFeSe_hydrog"/>
    <property type="match status" value="1"/>
</dbReference>
<evidence type="ECO:0000256" key="5">
    <source>
        <dbReference type="ARBA" id="ARBA00022596"/>
    </source>
</evidence>
<dbReference type="InterPro" id="IPR018194">
    <property type="entry name" value="Ni-dep_hyd_lsu_Ni_BS"/>
</dbReference>
<comment type="similarity">
    <text evidence="3 9">Belongs to the [NiFe]/[NiFeSe] hydrogenase large subunit family.</text>
</comment>
<evidence type="ECO:0000313" key="10">
    <source>
        <dbReference type="EMBL" id="CDX02214.1"/>
    </source>
</evidence>
<feature type="binding site" evidence="8">
    <location>
        <position position="502"/>
    </location>
    <ligand>
        <name>Fe cation</name>
        <dbReference type="ChEBI" id="CHEBI:24875"/>
    </ligand>
</feature>
<dbReference type="FunFam" id="1.10.645.10:FF:000002">
    <property type="entry name" value="Hydrogenase 2 large subunit"/>
    <property type="match status" value="1"/>
</dbReference>
<dbReference type="RefSeq" id="WP_144674782.1">
    <property type="nucleotide sequence ID" value="NZ_LK996017.1"/>
</dbReference>
<comment type="cofactor">
    <cofactor evidence="1 8">
        <name>Ni(2+)</name>
        <dbReference type="ChEBI" id="CHEBI:49786"/>
    </cofactor>
</comment>
<comment type="cofactor">
    <cofactor evidence="8">
        <name>Fe cation</name>
        <dbReference type="ChEBI" id="CHEBI:24875"/>
    </cofactor>
</comment>
<dbReference type="PATRIC" id="fig|49338.4.peg.2503"/>
<feature type="binding site" evidence="8">
    <location>
        <position position="452"/>
    </location>
    <ligand>
        <name>Mg(2+)</name>
        <dbReference type="ChEBI" id="CHEBI:18420"/>
    </ligand>
</feature>
<feature type="binding site" evidence="8">
    <location>
        <position position="505"/>
    </location>
    <ligand>
        <name>Mg(2+)</name>
        <dbReference type="ChEBI" id="CHEBI:18420"/>
    </ligand>
</feature>
<dbReference type="PROSITE" id="PS00508">
    <property type="entry name" value="NI_HGENASE_L_2"/>
    <property type="match status" value="1"/>
</dbReference>
<accession>A0A098AZZ2</accession>
<protein>
    <submittedName>
        <fullName evidence="10">Periplasmic [NiFe] hydrogenase large subunit</fullName>
    </submittedName>
</protein>
<evidence type="ECO:0000256" key="3">
    <source>
        <dbReference type="ARBA" id="ARBA00009292"/>
    </source>
</evidence>
<dbReference type="PANTHER" id="PTHR42958">
    <property type="entry name" value="HYDROGENASE-2 LARGE CHAIN"/>
    <property type="match status" value="1"/>
</dbReference>
<evidence type="ECO:0000256" key="7">
    <source>
        <dbReference type="ARBA" id="ARBA00023002"/>
    </source>
</evidence>
<evidence type="ECO:0000256" key="8">
    <source>
        <dbReference type="PIRSR" id="PIRSR601501-1"/>
    </source>
</evidence>